<organism evidence="1 2">
    <name type="scientific">Streptomyces daqingensis</name>
    <dbReference type="NCBI Taxonomy" id="1472640"/>
    <lineage>
        <taxon>Bacteria</taxon>
        <taxon>Bacillati</taxon>
        <taxon>Actinomycetota</taxon>
        <taxon>Actinomycetes</taxon>
        <taxon>Kitasatosporales</taxon>
        <taxon>Streptomycetaceae</taxon>
        <taxon>Streptomyces</taxon>
    </lineage>
</organism>
<comment type="caution">
    <text evidence="1">The sequence shown here is derived from an EMBL/GenBank/DDBJ whole genome shotgun (WGS) entry which is preliminary data.</text>
</comment>
<name>A0ABQ2LX43_9ACTN</name>
<dbReference type="EMBL" id="BMMP01000002">
    <property type="protein sequence ID" value="GGO43902.1"/>
    <property type="molecule type" value="Genomic_DNA"/>
</dbReference>
<evidence type="ECO:0000313" key="2">
    <source>
        <dbReference type="Proteomes" id="UP000631535"/>
    </source>
</evidence>
<evidence type="ECO:0000313" key="1">
    <source>
        <dbReference type="EMBL" id="GGO43902.1"/>
    </source>
</evidence>
<dbReference type="Proteomes" id="UP000631535">
    <property type="component" value="Unassembled WGS sequence"/>
</dbReference>
<proteinExistence type="predicted"/>
<keyword evidence="2" id="KW-1185">Reference proteome</keyword>
<accession>A0ABQ2LX43</accession>
<reference evidence="2" key="1">
    <citation type="journal article" date="2019" name="Int. J. Syst. Evol. Microbiol.">
        <title>The Global Catalogue of Microorganisms (GCM) 10K type strain sequencing project: providing services to taxonomists for standard genome sequencing and annotation.</title>
        <authorList>
            <consortium name="The Broad Institute Genomics Platform"/>
            <consortium name="The Broad Institute Genome Sequencing Center for Infectious Disease"/>
            <person name="Wu L."/>
            <person name="Ma J."/>
        </authorList>
    </citation>
    <scope>NUCLEOTIDE SEQUENCE [LARGE SCALE GENOMIC DNA]</scope>
    <source>
        <strain evidence="2">CGMCC 4.7178</strain>
    </source>
</reference>
<gene>
    <name evidence="1" type="ORF">GCM10012287_08170</name>
</gene>
<sequence length="107" mass="11895">MVKVVRLAPEYECDPLWLSTQSGVENIPACHLPIDAALVDEVQKWGAEYEATYVPEDPLASGFSTPREESDFVERGRDIAHRLAEELGSTWCVYFSVPGAGPREKIT</sequence>
<protein>
    <submittedName>
        <fullName evidence="1">Uncharacterized protein</fullName>
    </submittedName>
</protein>